<dbReference type="SMART" id="SM00029">
    <property type="entry name" value="GASTRIN"/>
    <property type="match status" value="1"/>
</dbReference>
<evidence type="ECO:0000256" key="9">
    <source>
        <dbReference type="SAM" id="SignalP"/>
    </source>
</evidence>
<dbReference type="InterPro" id="IPR001651">
    <property type="entry name" value="Gastrin/CCK"/>
</dbReference>
<dbReference type="Pfam" id="PF00918">
    <property type="entry name" value="Gastrin"/>
    <property type="match status" value="1"/>
</dbReference>
<dbReference type="EMBL" id="QBIY01013385">
    <property type="protein sequence ID" value="RXN05967.1"/>
    <property type="molecule type" value="Genomic_DNA"/>
</dbReference>
<dbReference type="GO" id="GO:0007586">
    <property type="term" value="P:digestion"/>
    <property type="evidence" value="ECO:0007669"/>
    <property type="project" value="InterPro"/>
</dbReference>
<keyword evidence="9" id="KW-0732">Signal</keyword>
<proteinExistence type="inferred from homology"/>
<evidence type="ECO:0000256" key="3">
    <source>
        <dbReference type="ARBA" id="ARBA00022525"/>
    </source>
</evidence>
<feature type="chain" id="PRO_5019845427" evidence="9">
    <location>
        <begin position="23"/>
        <end position="339"/>
    </location>
</feature>
<evidence type="ECO:0000313" key="11">
    <source>
        <dbReference type="EMBL" id="RXN05967.1"/>
    </source>
</evidence>
<dbReference type="AlphaFoldDB" id="A0A498LK30"/>
<dbReference type="GO" id="GO:0005184">
    <property type="term" value="F:neuropeptide hormone activity"/>
    <property type="evidence" value="ECO:0007669"/>
    <property type="project" value="InterPro"/>
</dbReference>
<comment type="caution">
    <text evidence="11">The sequence shown here is derived from an EMBL/GenBank/DDBJ whole genome shotgun (WGS) entry which is preliminary data.</text>
</comment>
<dbReference type="STRING" id="84645.A0A498LK30"/>
<evidence type="ECO:0000256" key="5">
    <source>
        <dbReference type="ARBA" id="ARBA00022685"/>
    </source>
</evidence>
<evidence type="ECO:0000256" key="8">
    <source>
        <dbReference type="SAM" id="MobiDB-lite"/>
    </source>
</evidence>
<evidence type="ECO:0000313" key="12">
    <source>
        <dbReference type="Proteomes" id="UP000290572"/>
    </source>
</evidence>
<organism evidence="11 12">
    <name type="scientific">Labeo rohita</name>
    <name type="common">Indian major carp</name>
    <name type="synonym">Cyprinus rohita</name>
    <dbReference type="NCBI Taxonomy" id="84645"/>
    <lineage>
        <taxon>Eukaryota</taxon>
        <taxon>Metazoa</taxon>
        <taxon>Chordata</taxon>
        <taxon>Craniata</taxon>
        <taxon>Vertebrata</taxon>
        <taxon>Euteleostomi</taxon>
        <taxon>Actinopterygii</taxon>
        <taxon>Neopterygii</taxon>
        <taxon>Teleostei</taxon>
        <taxon>Ostariophysi</taxon>
        <taxon>Cypriniformes</taxon>
        <taxon>Cyprinidae</taxon>
        <taxon>Labeoninae</taxon>
        <taxon>Labeonini</taxon>
        <taxon>Labeo</taxon>
    </lineage>
</organism>
<reference evidence="11 12" key="1">
    <citation type="submission" date="2018-03" db="EMBL/GenBank/DDBJ databases">
        <title>Draft genome sequence of Rohu Carp (Labeo rohita).</title>
        <authorList>
            <person name="Das P."/>
            <person name="Kushwaha B."/>
            <person name="Joshi C.G."/>
            <person name="Kumar D."/>
            <person name="Nagpure N.S."/>
            <person name="Sahoo L."/>
            <person name="Das S.P."/>
            <person name="Bit A."/>
            <person name="Patnaik S."/>
            <person name="Meher P.K."/>
            <person name="Jayasankar P."/>
            <person name="Koringa P.G."/>
            <person name="Patel N.V."/>
            <person name="Hinsu A.T."/>
            <person name="Kumar R."/>
            <person name="Pandey M."/>
            <person name="Agarwal S."/>
            <person name="Srivastava S."/>
            <person name="Singh M."/>
            <person name="Iquebal M.A."/>
            <person name="Jaiswal S."/>
            <person name="Angadi U.B."/>
            <person name="Kumar N."/>
            <person name="Raza M."/>
            <person name="Shah T.M."/>
            <person name="Rai A."/>
            <person name="Jena J.K."/>
        </authorList>
    </citation>
    <scope>NUCLEOTIDE SEQUENCE [LARGE SCALE GENOMIC DNA]</scope>
    <source>
        <strain evidence="11">DASCIFA01</strain>
        <tissue evidence="11">Testis</tissue>
    </source>
</reference>
<accession>A0A498LK30</accession>
<keyword evidence="3" id="KW-0964">Secreted</keyword>
<evidence type="ECO:0000256" key="7">
    <source>
        <dbReference type="RuleBase" id="RU004362"/>
    </source>
</evidence>
<feature type="signal peptide" evidence="9">
    <location>
        <begin position="1"/>
        <end position="22"/>
    </location>
</feature>
<name>A0A498LK30_LABRO</name>
<sequence length="339" mass="35694">MESKLIFLVVCVIGCAVSGIKADGNLSTRANLTSNITRNECGKTKLCLDIPKGCDPSGSSQCFFTSVQINASTPSLMLELSGNSNGYIALAAGTTSNVSQPNVNSIQGSIQPNLVQCVFSVPIDLNTITFLNTVSGTNINISNIANSKVNVFLDIMEGSTNGTVLGEPRSVLGSSALVNLANVTSTNVVSTTASTTTSTTVNSNACISLTSLLSHAMNAGICVCVLLAALSTSSCLSLPTHSENGGQSDLGTVAEHTRHTRAAPSSGQLSLLSKPEDDEEPRSSLTELLARIISNKGTYRRSPSPNSRPMGNTHRIKDRDYLGWMDFGRRSAEEYEYSS</sequence>
<dbReference type="PROSITE" id="PS00259">
    <property type="entry name" value="GASTRIN"/>
    <property type="match status" value="1"/>
</dbReference>
<evidence type="ECO:0000256" key="4">
    <source>
        <dbReference type="ARBA" id="ARBA00022641"/>
    </source>
</evidence>
<evidence type="ECO:0000259" key="10">
    <source>
        <dbReference type="Pfam" id="PF00918"/>
    </source>
</evidence>
<keyword evidence="6" id="KW-0027">Amidation</keyword>
<dbReference type="GO" id="GO:0030424">
    <property type="term" value="C:axon"/>
    <property type="evidence" value="ECO:0007669"/>
    <property type="project" value="TreeGrafter"/>
</dbReference>
<dbReference type="PANTHER" id="PTHR10786">
    <property type="entry name" value="CHOLECYSTOKININ"/>
    <property type="match status" value="1"/>
</dbReference>
<keyword evidence="4" id="KW-0765">Sulfation</keyword>
<feature type="region of interest" description="Disordered" evidence="8">
    <location>
        <begin position="296"/>
        <end position="315"/>
    </location>
</feature>
<evidence type="ECO:0000256" key="1">
    <source>
        <dbReference type="ARBA" id="ARBA00004613"/>
    </source>
</evidence>
<dbReference type="PANTHER" id="PTHR10786:SF0">
    <property type="entry name" value="CHOLECYSTOKININ"/>
    <property type="match status" value="1"/>
</dbReference>
<gene>
    <name evidence="11" type="ORF">ROHU_012533</name>
</gene>
<feature type="domain" description="Gastrin/cholecystokinin peptide hormone" evidence="10">
    <location>
        <begin position="220"/>
        <end position="339"/>
    </location>
</feature>
<dbReference type="GO" id="GO:0005615">
    <property type="term" value="C:extracellular space"/>
    <property type="evidence" value="ECO:0007669"/>
    <property type="project" value="TreeGrafter"/>
</dbReference>
<comment type="similarity">
    <text evidence="2 7">Belongs to the gastrin/cholecystokinin family.</text>
</comment>
<keyword evidence="12" id="KW-1185">Reference proteome</keyword>
<comment type="subcellular location">
    <subcellularLocation>
        <location evidence="1 7">Secreted</location>
    </subcellularLocation>
</comment>
<evidence type="ECO:0000256" key="6">
    <source>
        <dbReference type="ARBA" id="ARBA00022815"/>
    </source>
</evidence>
<feature type="region of interest" description="Disordered" evidence="8">
    <location>
        <begin position="257"/>
        <end position="284"/>
    </location>
</feature>
<dbReference type="InterPro" id="IPR013152">
    <property type="entry name" value="Gastrin/cholecystokinin_CS"/>
</dbReference>
<protein>
    <submittedName>
        <fullName evidence="11">Cholecystokinin</fullName>
    </submittedName>
</protein>
<dbReference type="Proteomes" id="UP000290572">
    <property type="component" value="Unassembled WGS sequence"/>
</dbReference>
<dbReference type="InterPro" id="IPR015499">
    <property type="entry name" value="CCK-like"/>
</dbReference>
<keyword evidence="5" id="KW-0165">Cleavage on pair of basic residues</keyword>
<feature type="compositionally biased region" description="Polar residues" evidence="8">
    <location>
        <begin position="296"/>
        <end position="310"/>
    </location>
</feature>
<evidence type="ECO:0000256" key="2">
    <source>
        <dbReference type="ARBA" id="ARBA00006273"/>
    </source>
</evidence>